<keyword evidence="4" id="KW-1003">Cell membrane</keyword>
<keyword evidence="5" id="KW-0997">Cell inner membrane</keyword>
<dbReference type="CDD" id="cd24017">
    <property type="entry name" value="ASKHA_T2SSL_N"/>
    <property type="match status" value="1"/>
</dbReference>
<dbReference type="AlphaFoldDB" id="A1WZN9"/>
<dbReference type="GO" id="GO:0015627">
    <property type="term" value="C:type II protein secretion system complex"/>
    <property type="evidence" value="ECO:0007669"/>
    <property type="project" value="InterPro"/>
</dbReference>
<dbReference type="Pfam" id="PF05134">
    <property type="entry name" value="T2SSL"/>
    <property type="match status" value="1"/>
</dbReference>
<dbReference type="Pfam" id="PF12693">
    <property type="entry name" value="GspL_C"/>
    <property type="match status" value="1"/>
</dbReference>
<dbReference type="InterPro" id="IPR024230">
    <property type="entry name" value="GspL_cyto_dom"/>
</dbReference>
<feature type="domain" description="GspL periplasmic" evidence="12">
    <location>
        <begin position="253"/>
        <end position="406"/>
    </location>
</feature>
<accession>A1WZN9</accession>
<evidence type="ECO:0000256" key="9">
    <source>
        <dbReference type="ARBA" id="ARBA00023136"/>
    </source>
</evidence>
<comment type="function">
    <text evidence="10">Inner membrane component of the type II secretion system required for the energy-dependent secretion of extracellular factors such as proteases and toxins from the periplasm.</text>
</comment>
<keyword evidence="7 10" id="KW-0653">Protein transport</keyword>
<protein>
    <recommendedName>
        <fullName evidence="10">Type II secretion system protein L</fullName>
        <shortName evidence="10">T2SS protein L</shortName>
    </recommendedName>
</protein>
<evidence type="ECO:0000259" key="11">
    <source>
        <dbReference type="Pfam" id="PF05134"/>
    </source>
</evidence>
<evidence type="ECO:0000256" key="4">
    <source>
        <dbReference type="ARBA" id="ARBA00022475"/>
    </source>
</evidence>
<dbReference type="Gene3D" id="3.30.420.380">
    <property type="match status" value="1"/>
</dbReference>
<evidence type="ECO:0000256" key="7">
    <source>
        <dbReference type="ARBA" id="ARBA00022927"/>
    </source>
</evidence>
<keyword evidence="6" id="KW-0812">Transmembrane</keyword>
<organism evidence="13 14">
    <name type="scientific">Halorhodospira halophila (strain DSM 244 / SL1)</name>
    <name type="common">Ectothiorhodospira halophila (strain DSM 244 / SL1)</name>
    <dbReference type="NCBI Taxonomy" id="349124"/>
    <lineage>
        <taxon>Bacteria</taxon>
        <taxon>Pseudomonadati</taxon>
        <taxon>Pseudomonadota</taxon>
        <taxon>Gammaproteobacteria</taxon>
        <taxon>Chromatiales</taxon>
        <taxon>Ectothiorhodospiraceae</taxon>
        <taxon>Halorhodospira</taxon>
    </lineage>
</organism>
<dbReference type="PIRSF" id="PIRSF015761">
    <property type="entry name" value="Protein_L"/>
    <property type="match status" value="1"/>
</dbReference>
<comment type="similarity">
    <text evidence="2 10">Belongs to the GSP L family.</text>
</comment>
<reference evidence="14" key="1">
    <citation type="submission" date="2006-12" db="EMBL/GenBank/DDBJ databases">
        <title>Complete sequence of Halorhodospira halophila SL1.</title>
        <authorList>
            <consortium name="US DOE Joint Genome Institute"/>
            <person name="Copeland A."/>
            <person name="Lucas S."/>
            <person name="Lapidus A."/>
            <person name="Barry K."/>
            <person name="Detter J.C."/>
            <person name="Glavina del Rio T."/>
            <person name="Hammon N."/>
            <person name="Israni S."/>
            <person name="Dalin E."/>
            <person name="Tice H."/>
            <person name="Pitluck S."/>
            <person name="Saunders E."/>
            <person name="Brettin T."/>
            <person name="Bruce D."/>
            <person name="Han C."/>
            <person name="Tapia R."/>
            <person name="Schmutz J."/>
            <person name="Larimer F."/>
            <person name="Land M."/>
            <person name="Hauser L."/>
            <person name="Kyrpides N."/>
            <person name="Mikhailova N."/>
            <person name="Hoff W."/>
            <person name="Richardson P."/>
        </authorList>
    </citation>
    <scope>NUCLEOTIDE SEQUENCE [LARGE SCALE GENOMIC DNA]</scope>
    <source>
        <strain evidence="14">DSM 244 / SL1</strain>
    </source>
</reference>
<dbReference type="InterPro" id="IPR025691">
    <property type="entry name" value="GspL_pp_dom"/>
</dbReference>
<evidence type="ECO:0000256" key="5">
    <source>
        <dbReference type="ARBA" id="ARBA00022519"/>
    </source>
</evidence>
<evidence type="ECO:0000256" key="10">
    <source>
        <dbReference type="PIRNR" id="PIRNR015761"/>
    </source>
</evidence>
<evidence type="ECO:0000256" key="6">
    <source>
        <dbReference type="ARBA" id="ARBA00022692"/>
    </source>
</evidence>
<dbReference type="Proteomes" id="UP000000647">
    <property type="component" value="Chromosome"/>
</dbReference>
<dbReference type="HOGENOM" id="CLU_679062_0_0_6"/>
<evidence type="ECO:0000256" key="8">
    <source>
        <dbReference type="ARBA" id="ARBA00022989"/>
    </source>
</evidence>
<dbReference type="eggNOG" id="COG3297">
    <property type="taxonomic scope" value="Bacteria"/>
</dbReference>
<keyword evidence="8" id="KW-1133">Transmembrane helix</keyword>
<dbReference type="OrthoDB" id="7011844at2"/>
<evidence type="ECO:0000256" key="2">
    <source>
        <dbReference type="ARBA" id="ARBA00005318"/>
    </source>
</evidence>
<evidence type="ECO:0000256" key="3">
    <source>
        <dbReference type="ARBA" id="ARBA00022448"/>
    </source>
</evidence>
<comment type="subcellular location">
    <subcellularLocation>
        <location evidence="1">Cell inner membrane</location>
        <topology evidence="1">Single-pass membrane protein</topology>
    </subcellularLocation>
</comment>
<dbReference type="InterPro" id="IPR007812">
    <property type="entry name" value="T2SS_protein-GspL"/>
</dbReference>
<dbReference type="GO" id="GO:0009276">
    <property type="term" value="C:Gram-negative-bacterium-type cell wall"/>
    <property type="evidence" value="ECO:0007669"/>
    <property type="project" value="InterPro"/>
</dbReference>
<keyword evidence="9" id="KW-0472">Membrane</keyword>
<dbReference type="GO" id="GO:0015628">
    <property type="term" value="P:protein secretion by the type II secretion system"/>
    <property type="evidence" value="ECO:0007669"/>
    <property type="project" value="InterPro"/>
</dbReference>
<dbReference type="SUPFAM" id="SSF53067">
    <property type="entry name" value="Actin-like ATPase domain"/>
    <property type="match status" value="1"/>
</dbReference>
<reference evidence="13 14" key="2">
    <citation type="journal article" date="2013" name="Stand. Genomic Sci.">
        <title>Complete genome sequence of Halorhodospira halophila SL1.</title>
        <authorList>
            <person name="Challacombe J.F."/>
            <person name="Majid S."/>
            <person name="Deole R."/>
            <person name="Brettin T.S."/>
            <person name="Bruce D."/>
            <person name="Delano S.F."/>
            <person name="Detter J.C."/>
            <person name="Gleasner C.D."/>
            <person name="Han C.S."/>
            <person name="Misra M."/>
            <person name="Reitenga K.G."/>
            <person name="Mikhailova N."/>
            <person name="Woyke T."/>
            <person name="Pitluck S."/>
            <person name="Nolan M."/>
            <person name="Land M.L."/>
            <person name="Saunders E."/>
            <person name="Tapia R."/>
            <person name="Lapidus A."/>
            <person name="Ivanova N."/>
            <person name="Hoff W.D."/>
        </authorList>
    </citation>
    <scope>NUCLEOTIDE SEQUENCE [LARGE SCALE GENOMIC DNA]</scope>
    <source>
        <strain evidence="14">DSM 244 / SL1</strain>
    </source>
</reference>
<dbReference type="KEGG" id="hha:Hhal_2388"/>
<dbReference type="EMBL" id="CP000544">
    <property type="protein sequence ID" value="ABM63151.1"/>
    <property type="molecule type" value="Genomic_DNA"/>
</dbReference>
<proteinExistence type="inferred from homology"/>
<evidence type="ECO:0000313" key="14">
    <source>
        <dbReference type="Proteomes" id="UP000000647"/>
    </source>
</evidence>
<dbReference type="GO" id="GO:0005886">
    <property type="term" value="C:plasma membrane"/>
    <property type="evidence" value="ECO:0007669"/>
    <property type="project" value="UniProtKB-SubCell"/>
</dbReference>
<gene>
    <name evidence="13" type="ordered locus">Hhal_2388</name>
</gene>
<keyword evidence="3 10" id="KW-0813">Transport</keyword>
<dbReference type="Gene3D" id="3.30.1360.100">
    <property type="entry name" value="General secretion pathway protein M, EpsM"/>
    <property type="match status" value="1"/>
</dbReference>
<evidence type="ECO:0000256" key="1">
    <source>
        <dbReference type="ARBA" id="ARBA00004377"/>
    </source>
</evidence>
<name>A1WZN9_HALHL</name>
<evidence type="ECO:0000313" key="13">
    <source>
        <dbReference type="EMBL" id="ABM63151.1"/>
    </source>
</evidence>
<evidence type="ECO:0000259" key="12">
    <source>
        <dbReference type="Pfam" id="PF12693"/>
    </source>
</evidence>
<dbReference type="RefSeq" id="WP_011815173.1">
    <property type="nucleotide sequence ID" value="NC_008789.1"/>
</dbReference>
<keyword evidence="14" id="KW-1185">Reference proteome</keyword>
<feature type="domain" description="GspL cytoplasmic actin-ATPase-like" evidence="11">
    <location>
        <begin position="43"/>
        <end position="245"/>
    </location>
</feature>
<dbReference type="NCBIfam" id="TIGR01709">
    <property type="entry name" value="typeII_sec_gspL"/>
    <property type="match status" value="1"/>
</dbReference>
<dbReference type="InterPro" id="IPR043129">
    <property type="entry name" value="ATPase_NBD"/>
</dbReference>
<sequence>MPEYLLIQLPRCDDGRYRFAVVAEGGAILDQGLLRPEVVAPHRAGRRCVGVVPGAQVLVTRVWLPTRRRPRVLQALPYALEEQLTSDLEALHFAIRRIDADGGVHAAVVEHAAMQAWLDEFASLGLEVDALVPENGLLPADSGHWRVEADRNQVVLALGADGFALEPASAPVTLEAALAVAERPPQRLTLQAPAALQTRLESAAAAAEPAPELESRAVDADLLPRLAAWYHPRTAVDLRQGPYARRERWGWLWRPLRPAAALLAVWLLGQGALQWLEVQRLEREAEQLTAEIEQVYRETFPEGRVVNPRVQMEHHLRTIRGDRGGEGGGHLARLLGKAAPALAGDGLRVRTLRLRDGSLEVELDTVDIETLEGLRRALEGDAGLAVEIRSASAREGRVDGRLVIREEESA</sequence>
<dbReference type="STRING" id="349124.Hhal_2388"/>